<protein>
    <recommendedName>
        <fullName evidence="3">Antitoxin VbhA domain-containing protein</fullName>
    </recommendedName>
</protein>
<organism evidence="1 2">
    <name type="scientific">Pannus brasiliensis CCIBt3594</name>
    <dbReference type="NCBI Taxonomy" id="1427578"/>
    <lineage>
        <taxon>Bacteria</taxon>
        <taxon>Bacillati</taxon>
        <taxon>Cyanobacteriota</taxon>
        <taxon>Cyanophyceae</taxon>
        <taxon>Oscillatoriophycideae</taxon>
        <taxon>Chroococcales</taxon>
        <taxon>Microcystaceae</taxon>
        <taxon>Pannus</taxon>
    </lineage>
</organism>
<reference evidence="1 2" key="1">
    <citation type="submission" date="2024-01" db="EMBL/GenBank/DDBJ databases">
        <title>Genomic insights into the taxonomy and metabolism of the cyanobacterium Pannus brasiliensis CCIBt3594.</title>
        <authorList>
            <person name="Machado M."/>
            <person name="Botero N.B."/>
            <person name="Andreote A.P.D."/>
            <person name="Feitosa A.M.T."/>
            <person name="Popin R."/>
            <person name="Sivonen K."/>
            <person name="Fiore M.F."/>
        </authorList>
    </citation>
    <scope>NUCLEOTIDE SEQUENCE [LARGE SCALE GENOMIC DNA]</scope>
    <source>
        <strain evidence="1 2">CCIBt3594</strain>
    </source>
</reference>
<sequence length="81" mass="9141">MKEIMVGTLSIDTGTRMNTIREVVQQAIDTGFLSREAEDSLRQMLAREYGDEELEAFISLQQAAMAGRVRQESRESFLATL</sequence>
<gene>
    <name evidence="1" type="ORF">V0288_08190</name>
</gene>
<dbReference type="Proteomes" id="UP001328733">
    <property type="component" value="Unassembled WGS sequence"/>
</dbReference>
<dbReference type="EMBL" id="JBAFSM010000012">
    <property type="protein sequence ID" value="MEG3437094.1"/>
    <property type="molecule type" value="Genomic_DNA"/>
</dbReference>
<keyword evidence="2" id="KW-1185">Reference proteome</keyword>
<dbReference type="AlphaFoldDB" id="A0AAW9QVV1"/>
<comment type="caution">
    <text evidence="1">The sequence shown here is derived from an EMBL/GenBank/DDBJ whole genome shotgun (WGS) entry which is preliminary data.</text>
</comment>
<dbReference type="RefSeq" id="WP_332864575.1">
    <property type="nucleotide sequence ID" value="NZ_JBAFSM010000012.1"/>
</dbReference>
<accession>A0AAW9QVV1</accession>
<name>A0AAW9QVV1_9CHRO</name>
<evidence type="ECO:0008006" key="3">
    <source>
        <dbReference type="Google" id="ProtNLM"/>
    </source>
</evidence>
<proteinExistence type="predicted"/>
<evidence type="ECO:0000313" key="2">
    <source>
        <dbReference type="Proteomes" id="UP001328733"/>
    </source>
</evidence>
<evidence type="ECO:0000313" key="1">
    <source>
        <dbReference type="EMBL" id="MEG3437094.1"/>
    </source>
</evidence>